<evidence type="ECO:0000313" key="2">
    <source>
        <dbReference type="EMBL" id="RKE94801.1"/>
    </source>
</evidence>
<evidence type="ECO:0000259" key="1">
    <source>
        <dbReference type="Pfam" id="PF00144"/>
    </source>
</evidence>
<gene>
    <name evidence="2" type="ORF">BXY80_1813</name>
</gene>
<feature type="domain" description="Beta-lactamase-related" evidence="1">
    <location>
        <begin position="47"/>
        <end position="319"/>
    </location>
</feature>
<accession>A0A420DKT9</accession>
<protein>
    <submittedName>
        <fullName evidence="2">CubicO group peptidase (Beta-lactamase class C family)</fullName>
    </submittedName>
</protein>
<comment type="caution">
    <text evidence="2">The sequence shown here is derived from an EMBL/GenBank/DDBJ whole genome shotgun (WGS) entry which is preliminary data.</text>
</comment>
<evidence type="ECO:0000313" key="3">
    <source>
        <dbReference type="Proteomes" id="UP000284892"/>
    </source>
</evidence>
<dbReference type="EMBL" id="RAQJ01000003">
    <property type="protein sequence ID" value="RKE94801.1"/>
    <property type="molecule type" value="Genomic_DNA"/>
</dbReference>
<dbReference type="PANTHER" id="PTHR43283:SF7">
    <property type="entry name" value="BETA-LACTAMASE-RELATED DOMAIN-CONTAINING PROTEIN"/>
    <property type="match status" value="1"/>
</dbReference>
<dbReference type="Pfam" id="PF00144">
    <property type="entry name" value="Beta-lactamase"/>
    <property type="match status" value="1"/>
</dbReference>
<dbReference type="PANTHER" id="PTHR43283">
    <property type="entry name" value="BETA-LACTAMASE-RELATED"/>
    <property type="match status" value="1"/>
</dbReference>
<dbReference type="SUPFAM" id="SSF56601">
    <property type="entry name" value="beta-lactamase/transpeptidase-like"/>
    <property type="match status" value="1"/>
</dbReference>
<sequence length="343" mass="39812">MISATIFSQTFPDTEWAYNMNAYKEGWSDSKGKELYKYIVDSTNITSMLIVHKGKVVYQYGDVKQNTYIASCRKSVLSMLYGKYVENGTIRLNETIKTLGIDDVDGVLPIEQKATIKDLISSRSGIYRRASNPGTWVKYLKKRGTVEPGTRWLYNNWDFNVAGFIFESKSKKNIYDAVRDELALPLQMEDWNRTIHKKSGDVTRSKYLGYPMWFSSRDLARLGLLMLNKGKWKNKQIIPENWVNEMITPRTTAKEMQKSVPVMNTGEHRFAYGYMWWLWENHNDWRLKDAYSALGAYGQNITILPEIDAVIVFNTKPEYGRFNNGKITQELPARIVKIYDESE</sequence>
<dbReference type="InterPro" id="IPR001466">
    <property type="entry name" value="Beta-lactam-related"/>
</dbReference>
<dbReference type="AlphaFoldDB" id="A0A420DKT9"/>
<dbReference type="Proteomes" id="UP000284892">
    <property type="component" value="Unassembled WGS sequence"/>
</dbReference>
<dbReference type="InterPro" id="IPR012338">
    <property type="entry name" value="Beta-lactam/transpept-like"/>
</dbReference>
<name>A0A420DKT9_9FLAO</name>
<reference evidence="2 3" key="1">
    <citation type="submission" date="2018-09" db="EMBL/GenBank/DDBJ databases">
        <title>Genomic Encyclopedia of Archaeal and Bacterial Type Strains, Phase II (KMG-II): from individual species to whole genera.</title>
        <authorList>
            <person name="Goeker M."/>
        </authorList>
    </citation>
    <scope>NUCLEOTIDE SEQUENCE [LARGE SCALE GENOMIC DNA]</scope>
    <source>
        <strain evidence="2 3">DSM 26283</strain>
    </source>
</reference>
<dbReference type="Gene3D" id="3.40.710.10">
    <property type="entry name" value="DD-peptidase/beta-lactamase superfamily"/>
    <property type="match status" value="1"/>
</dbReference>
<proteinExistence type="predicted"/>
<organism evidence="2 3">
    <name type="scientific">Ichthyenterobacterium magnum</name>
    <dbReference type="NCBI Taxonomy" id="1230530"/>
    <lineage>
        <taxon>Bacteria</taxon>
        <taxon>Pseudomonadati</taxon>
        <taxon>Bacteroidota</taxon>
        <taxon>Flavobacteriia</taxon>
        <taxon>Flavobacteriales</taxon>
        <taxon>Flavobacteriaceae</taxon>
        <taxon>Ichthyenterobacterium</taxon>
    </lineage>
</organism>
<dbReference type="InterPro" id="IPR050789">
    <property type="entry name" value="Diverse_Enzym_Activities"/>
</dbReference>
<keyword evidence="3" id="KW-1185">Reference proteome</keyword>